<proteinExistence type="predicted"/>
<dbReference type="Proteomes" id="UP000466692">
    <property type="component" value="Unassembled WGS sequence"/>
</dbReference>
<gene>
    <name evidence="1" type="ORF">GLW08_11830</name>
</gene>
<evidence type="ECO:0000313" key="1">
    <source>
        <dbReference type="EMBL" id="MYL54027.1"/>
    </source>
</evidence>
<name>A0ACC7VGY1_9BACI</name>
<sequence length="636" mass="74942">MISGFPNVSKGETVYSIMAKYHKMMGHTEIRATFEKVLNKDKAALSGINVDLPTIISNLHYTTSEFSLYRQLEDWVTHHTSFNYYSFFHETKIKEKLLVNYIHEPYKHGITLQIGKAASDIVEPKYLKFCMSCYEKEIEEAGVASWYWIHQIPGVFTCPFHNKSLHISKVPRNPRYLQLLDESVVNDSDVLLDIEELVSKFNPLSHLSLKISTEEMNGNWDKPKYKKSYIGLIKKAGYGGYEANVYKEKMYMDITEFYGLKIINILEEKIAFNFTSLEKLWNAKDSVQHPIYHILFLHFISEKMNYDLEQNSIRELIELGHEYFHDPACNMDALQAQFICLNAFCEYFYKNNYIVVHHSKSSGNHTFHVSCTFCGLKYRNHCIPSDFTNYKWDSLIEVGKNLDEKIISMVLKENLSFWKTAKILGLPENSIRKVIQREMNGPLQQKGSSTKKYNQKRDREEWEALIINNKLKTKTDLANEHYALFKRLRRYDREWLDSRDYKKAGSMQNIEVVDWKQRDKEYLIILKEAYKELLKEYKPKKISHNTLTIKANIKINKKYQAKLPQTFDFINEVKETNDQFAIRKAKMILDHQCKLPLGAQYKPKNMTHKVGYYNKISDDAKKHIRKMLDDFYNEVL</sequence>
<organism evidence="1 2">
    <name type="scientific">Pontibacillus yanchengensis</name>
    <dbReference type="NCBI Taxonomy" id="462910"/>
    <lineage>
        <taxon>Bacteria</taxon>
        <taxon>Bacillati</taxon>
        <taxon>Bacillota</taxon>
        <taxon>Bacilli</taxon>
        <taxon>Bacillales</taxon>
        <taxon>Bacillaceae</taxon>
        <taxon>Pontibacillus</taxon>
    </lineage>
</organism>
<keyword evidence="2" id="KW-1185">Reference proteome</keyword>
<accession>A0ACC7VGY1</accession>
<dbReference type="EMBL" id="WMEU01000003">
    <property type="protein sequence ID" value="MYL54027.1"/>
    <property type="molecule type" value="Genomic_DNA"/>
</dbReference>
<comment type="caution">
    <text evidence="1">The sequence shown here is derived from an EMBL/GenBank/DDBJ whole genome shotgun (WGS) entry which is preliminary data.</text>
</comment>
<protein>
    <submittedName>
        <fullName evidence="1">Uncharacterized protein</fullName>
    </submittedName>
</protein>
<evidence type="ECO:0000313" key="2">
    <source>
        <dbReference type="Proteomes" id="UP000466692"/>
    </source>
</evidence>
<reference evidence="1" key="1">
    <citation type="submission" date="2019-11" db="EMBL/GenBank/DDBJ databases">
        <title>Genome sequences of 17 halophilic strains isolated from different environments.</title>
        <authorList>
            <person name="Furrow R.E."/>
        </authorList>
    </citation>
    <scope>NUCLEOTIDE SEQUENCE</scope>
    <source>
        <strain evidence="1">22510_22_Filter</strain>
    </source>
</reference>